<reference evidence="6" key="1">
    <citation type="journal article" date="2019" name="Int. J. Syst. Evol. Microbiol.">
        <title>The Global Catalogue of Microorganisms (GCM) 10K type strain sequencing project: providing services to taxonomists for standard genome sequencing and annotation.</title>
        <authorList>
            <consortium name="The Broad Institute Genomics Platform"/>
            <consortium name="The Broad Institute Genome Sequencing Center for Infectious Disease"/>
            <person name="Wu L."/>
            <person name="Ma J."/>
        </authorList>
    </citation>
    <scope>NUCLEOTIDE SEQUENCE [LARGE SCALE GENOMIC DNA]</scope>
    <source>
        <strain evidence="6">JCM 16908</strain>
    </source>
</reference>
<dbReference type="EMBL" id="BAAAZR010000008">
    <property type="protein sequence ID" value="GAA3814120.1"/>
    <property type="molecule type" value="Genomic_DNA"/>
</dbReference>
<evidence type="ECO:0000256" key="2">
    <source>
        <dbReference type="RuleBase" id="RU003749"/>
    </source>
</evidence>
<dbReference type="NCBIfam" id="TIGR00377">
    <property type="entry name" value="ant_ant_sig"/>
    <property type="match status" value="1"/>
</dbReference>
<dbReference type="InterPro" id="IPR003658">
    <property type="entry name" value="Anti-sigma_ant"/>
</dbReference>
<comment type="similarity">
    <text evidence="1 2">Belongs to the anti-sigma-factor antagonist family.</text>
</comment>
<dbReference type="InterPro" id="IPR002645">
    <property type="entry name" value="STAS_dom"/>
</dbReference>
<dbReference type="PANTHER" id="PTHR33495:SF2">
    <property type="entry name" value="ANTI-SIGMA FACTOR ANTAGONIST TM_1081-RELATED"/>
    <property type="match status" value="1"/>
</dbReference>
<comment type="caution">
    <text evidence="5">The sequence shown here is derived from an EMBL/GenBank/DDBJ whole genome shotgun (WGS) entry which is preliminary data.</text>
</comment>
<name>A0ABP7IB48_9ACTN</name>
<feature type="region of interest" description="Disordered" evidence="3">
    <location>
        <begin position="175"/>
        <end position="202"/>
    </location>
</feature>
<organism evidence="5 6">
    <name type="scientific">Sphaerisporangium flaviroseum</name>
    <dbReference type="NCBI Taxonomy" id="509199"/>
    <lineage>
        <taxon>Bacteria</taxon>
        <taxon>Bacillati</taxon>
        <taxon>Actinomycetota</taxon>
        <taxon>Actinomycetes</taxon>
        <taxon>Streptosporangiales</taxon>
        <taxon>Streptosporangiaceae</taxon>
        <taxon>Sphaerisporangium</taxon>
    </lineage>
</organism>
<proteinExistence type="inferred from homology"/>
<dbReference type="Gene3D" id="3.30.750.24">
    <property type="entry name" value="STAS domain"/>
    <property type="match status" value="1"/>
</dbReference>
<feature type="domain" description="STAS" evidence="4">
    <location>
        <begin position="11"/>
        <end position="121"/>
    </location>
</feature>
<dbReference type="PANTHER" id="PTHR33495">
    <property type="entry name" value="ANTI-SIGMA FACTOR ANTAGONIST TM_1081-RELATED-RELATED"/>
    <property type="match status" value="1"/>
</dbReference>
<feature type="compositionally biased region" description="Pro residues" evidence="3">
    <location>
        <begin position="182"/>
        <end position="202"/>
    </location>
</feature>
<dbReference type="Pfam" id="PF01740">
    <property type="entry name" value="STAS"/>
    <property type="match status" value="1"/>
</dbReference>
<evidence type="ECO:0000313" key="6">
    <source>
        <dbReference type="Proteomes" id="UP001500888"/>
    </source>
</evidence>
<accession>A0ABP7IB48</accession>
<protein>
    <recommendedName>
        <fullName evidence="2">Anti-sigma factor antagonist</fullName>
    </recommendedName>
</protein>
<gene>
    <name evidence="5" type="ORF">GCM10022226_38670</name>
</gene>
<keyword evidence="6" id="KW-1185">Reference proteome</keyword>
<evidence type="ECO:0000256" key="1">
    <source>
        <dbReference type="ARBA" id="ARBA00009013"/>
    </source>
</evidence>
<evidence type="ECO:0000313" key="5">
    <source>
        <dbReference type="EMBL" id="GAA3814120.1"/>
    </source>
</evidence>
<dbReference type="SUPFAM" id="SSF52091">
    <property type="entry name" value="SpoIIaa-like"/>
    <property type="match status" value="1"/>
</dbReference>
<dbReference type="InterPro" id="IPR036513">
    <property type="entry name" value="STAS_dom_sf"/>
</dbReference>
<evidence type="ECO:0000259" key="4">
    <source>
        <dbReference type="PROSITE" id="PS50801"/>
    </source>
</evidence>
<dbReference type="Proteomes" id="UP001500888">
    <property type="component" value="Unassembled WGS sequence"/>
</dbReference>
<dbReference type="PROSITE" id="PS50801">
    <property type="entry name" value="STAS"/>
    <property type="match status" value="1"/>
</dbReference>
<dbReference type="RefSeq" id="WP_344941568.1">
    <property type="nucleotide sequence ID" value="NZ_BAAAZR010000008.1"/>
</dbReference>
<sequence length="202" mass="20756">MKYGADPQTGLSVSSVVRGSALVVQVQGELDYRSTSILRTELSGVWEKPGISTIVLDLAEVVFCDSVGLSELIAALRRSQRSRHALMVSGVHGTLLRVLTITGLRDAFDTYDTVESALGHAPAAVEPATSSVLEPPAAPSPLEPPAMSALLEPAAASPVLDQTALLDQVAVMPEGREAGAVAPPPGKGAPPDPAAPEAIPAP</sequence>
<dbReference type="CDD" id="cd07043">
    <property type="entry name" value="STAS_anti-anti-sigma_factors"/>
    <property type="match status" value="1"/>
</dbReference>
<evidence type="ECO:0000256" key="3">
    <source>
        <dbReference type="SAM" id="MobiDB-lite"/>
    </source>
</evidence>